<dbReference type="RefSeq" id="WP_368374591.1">
    <property type="nucleotide sequence ID" value="NZ_JBFRYB010000001.1"/>
</dbReference>
<proteinExistence type="inferred from homology"/>
<dbReference type="Pfam" id="PF13279">
    <property type="entry name" value="4HBT_2"/>
    <property type="match status" value="1"/>
</dbReference>
<dbReference type="PANTHER" id="PTHR31793:SF27">
    <property type="entry name" value="NOVEL THIOESTERASE SUPERFAMILY DOMAIN AND SAPOSIN A-TYPE DOMAIN CONTAINING PROTEIN (0610012H03RIK)"/>
    <property type="match status" value="1"/>
</dbReference>
<evidence type="ECO:0000256" key="2">
    <source>
        <dbReference type="ARBA" id="ARBA00022801"/>
    </source>
</evidence>
<reference evidence="3 4" key="1">
    <citation type="journal article" date="2011" name="Int. J. Syst. Evol. Microbiol.">
        <title>Zhongshania antarctica gen. nov., sp. nov. and Zhongshania guokunii sp. nov., gammaproteobacteria respectively isolated from coastal attached (fast) ice and surface seawater of the Antarctic.</title>
        <authorList>
            <person name="Li H.J."/>
            <person name="Zhang X.Y."/>
            <person name="Chen C.X."/>
            <person name="Zhang Y.J."/>
            <person name="Gao Z.M."/>
            <person name="Yu Y."/>
            <person name="Chen X.L."/>
            <person name="Chen B."/>
            <person name="Zhang Y.Z."/>
        </authorList>
    </citation>
    <scope>NUCLEOTIDE SEQUENCE [LARGE SCALE GENOMIC DNA]</scope>
    <source>
        <strain evidence="3 4">R06B22</strain>
    </source>
</reference>
<evidence type="ECO:0000256" key="1">
    <source>
        <dbReference type="ARBA" id="ARBA00005953"/>
    </source>
</evidence>
<name>A0ABV3TSA4_9GAMM</name>
<dbReference type="EMBL" id="JBFRYB010000001">
    <property type="protein sequence ID" value="MEX1664470.1"/>
    <property type="molecule type" value="Genomic_DNA"/>
</dbReference>
<dbReference type="GO" id="GO:0016787">
    <property type="term" value="F:hydrolase activity"/>
    <property type="evidence" value="ECO:0007669"/>
    <property type="project" value="UniProtKB-KW"/>
</dbReference>
<evidence type="ECO:0000313" key="4">
    <source>
        <dbReference type="Proteomes" id="UP001557484"/>
    </source>
</evidence>
<sequence length="143" mass="16139">MREVAITTPPLFSVLISPRWGDQDSMGHINHVQYFRYLEEARVQWMLDTGFGVGSGNELSGMLVAAIGLNFRKEWHHDKRLCAKAWVTHIGNSSFRLLQRLYSEDGSEVVAEGEISLVCIDGEHRPTPIADKERSRLQACALD</sequence>
<keyword evidence="2 3" id="KW-0378">Hydrolase</keyword>
<dbReference type="PANTHER" id="PTHR31793">
    <property type="entry name" value="4-HYDROXYBENZOYL-COA THIOESTERASE FAMILY MEMBER"/>
    <property type="match status" value="1"/>
</dbReference>
<dbReference type="InterPro" id="IPR050563">
    <property type="entry name" value="4-hydroxybenzoyl-CoA_TE"/>
</dbReference>
<comment type="similarity">
    <text evidence="1">Belongs to the 4-hydroxybenzoyl-CoA thioesterase family.</text>
</comment>
<gene>
    <name evidence="3" type="ORF">AB4875_03160</name>
</gene>
<organism evidence="3 4">
    <name type="scientific">Zhongshania arctica</name>
    <dbReference type="NCBI Taxonomy" id="3238302"/>
    <lineage>
        <taxon>Bacteria</taxon>
        <taxon>Pseudomonadati</taxon>
        <taxon>Pseudomonadota</taxon>
        <taxon>Gammaproteobacteria</taxon>
        <taxon>Cellvibrionales</taxon>
        <taxon>Spongiibacteraceae</taxon>
        <taxon>Zhongshania</taxon>
    </lineage>
</organism>
<dbReference type="CDD" id="cd00586">
    <property type="entry name" value="4HBT"/>
    <property type="match status" value="1"/>
</dbReference>
<evidence type="ECO:0000313" key="3">
    <source>
        <dbReference type="EMBL" id="MEX1664470.1"/>
    </source>
</evidence>
<comment type="caution">
    <text evidence="3">The sequence shown here is derived from an EMBL/GenBank/DDBJ whole genome shotgun (WGS) entry which is preliminary data.</text>
</comment>
<accession>A0ABV3TSA4</accession>
<dbReference type="Proteomes" id="UP001557484">
    <property type="component" value="Unassembled WGS sequence"/>
</dbReference>
<dbReference type="SUPFAM" id="SSF54637">
    <property type="entry name" value="Thioesterase/thiol ester dehydrase-isomerase"/>
    <property type="match status" value="1"/>
</dbReference>
<protein>
    <submittedName>
        <fullName evidence="3">Acyl-CoA thioesterase</fullName>
        <ecNumber evidence="3">3.1.2.-</ecNumber>
    </submittedName>
</protein>
<dbReference type="Gene3D" id="3.10.129.10">
    <property type="entry name" value="Hotdog Thioesterase"/>
    <property type="match status" value="1"/>
</dbReference>
<keyword evidence="4" id="KW-1185">Reference proteome</keyword>
<dbReference type="InterPro" id="IPR029069">
    <property type="entry name" value="HotDog_dom_sf"/>
</dbReference>
<dbReference type="EC" id="3.1.2.-" evidence="3"/>